<evidence type="ECO:0000256" key="6">
    <source>
        <dbReference type="ARBA" id="ARBA00022989"/>
    </source>
</evidence>
<comment type="similarity">
    <text evidence="2">Belongs to the glycosyl hydrolase 99 family.</text>
</comment>
<keyword evidence="6 9" id="KW-1133">Transmembrane helix</keyword>
<dbReference type="PANTHER" id="PTHR13572:SF4">
    <property type="entry name" value="RE57134P"/>
    <property type="match status" value="1"/>
</dbReference>
<sequence length="462" mass="53754">MISRRSLRSLRLISACIFIAFIIGCYLALRSLTKEETRKDDDFKRLQALQKESLKKLAELKAAKLRLNQTLKRVPTNQPIPKLKNLLRGKAEKRPLIERYNASTFPQPSYDVHAFYYPWYGNPQFNGKYLHWNHPRLPHWDKKIGKRFSTQEHVPPDDIGASFYPELGCYSSRDPSAIEIHMQQLRTAGIGVLVLSWYPPDRSDENGAPSDDLVPLLLDACQKYNLKLAFHSEPYKNRSEMTFVNDLKYIVDTYGNHPALYRYHHKGRELPLVYLYDSYLTTSRAWARILKKNAPHSIRGTKYDAVVIGLYVEQKHNNDLLVGGFDGFYTYFAANKFSFASRWMNWRFLAKFAKQNSMIFIPSVGPGYDDIKVRPWNGLNTHLRRDGEYYKDSFAAAMNQTPPVISITSFNEWHEGTQIESAIPKPSRSHRYFDYLPNDPDYYLTLTRQLIEKFTTRKALSP</sequence>
<keyword evidence="11" id="KW-1185">Reference proteome</keyword>
<feature type="transmembrane region" description="Helical" evidence="9">
    <location>
        <begin position="12"/>
        <end position="29"/>
    </location>
</feature>
<dbReference type="OrthoDB" id="406152at2759"/>
<dbReference type="OMA" id="GFLDYNP"/>
<comment type="subcellular location">
    <subcellularLocation>
        <location evidence="1">Golgi apparatus membrane</location>
        <topology evidence="1">Single-pass type II membrane protein</topology>
    </subcellularLocation>
</comment>
<dbReference type="GO" id="GO:0000139">
    <property type="term" value="C:Golgi membrane"/>
    <property type="evidence" value="ECO:0007669"/>
    <property type="project" value="UniProtKB-SubCell"/>
</dbReference>
<dbReference type="GeneID" id="119745622"/>
<evidence type="ECO:0000256" key="9">
    <source>
        <dbReference type="SAM" id="Phobius"/>
    </source>
</evidence>
<proteinExistence type="inferred from homology"/>
<accession>A0A914BQW8</accession>
<evidence type="ECO:0008006" key="12">
    <source>
        <dbReference type="Google" id="ProtNLM"/>
    </source>
</evidence>
<keyword evidence="4" id="KW-0378">Hydrolase</keyword>
<name>A0A914BQW8_PATMI</name>
<evidence type="ECO:0000256" key="1">
    <source>
        <dbReference type="ARBA" id="ARBA00004323"/>
    </source>
</evidence>
<dbReference type="InterPro" id="IPR026071">
    <property type="entry name" value="Glyco_Hydrolase_99"/>
</dbReference>
<evidence type="ECO:0000256" key="7">
    <source>
        <dbReference type="ARBA" id="ARBA00023034"/>
    </source>
</evidence>
<keyword evidence="3 9" id="KW-0812">Transmembrane</keyword>
<protein>
    <recommendedName>
        <fullName evidence="12">Glycoprotein endo-alpha-1,2-mannosidase</fullName>
    </recommendedName>
</protein>
<dbReference type="EnsemblMetazoa" id="XM_038222118.1">
    <property type="protein sequence ID" value="XP_038078046.1"/>
    <property type="gene ID" value="LOC119745622"/>
</dbReference>
<dbReference type="PANTHER" id="PTHR13572">
    <property type="entry name" value="ENDO-ALPHA-1,2-MANNOSIDASE"/>
    <property type="match status" value="1"/>
</dbReference>
<keyword evidence="5" id="KW-0735">Signal-anchor</keyword>
<evidence type="ECO:0000256" key="3">
    <source>
        <dbReference type="ARBA" id="ARBA00022692"/>
    </source>
</evidence>
<keyword evidence="8 9" id="KW-0472">Membrane</keyword>
<dbReference type="GO" id="GO:0004559">
    <property type="term" value="F:alpha-mannosidase activity"/>
    <property type="evidence" value="ECO:0007669"/>
    <property type="project" value="TreeGrafter"/>
</dbReference>
<dbReference type="FunFam" id="3.20.20.80:FF:000019">
    <property type="entry name" value="glycoprotein endo-alpha-1,2-mannosidase"/>
    <property type="match status" value="1"/>
</dbReference>
<reference evidence="10" key="1">
    <citation type="submission" date="2022-11" db="UniProtKB">
        <authorList>
            <consortium name="EnsemblMetazoa"/>
        </authorList>
    </citation>
    <scope>IDENTIFICATION</scope>
</reference>
<evidence type="ECO:0000256" key="5">
    <source>
        <dbReference type="ARBA" id="ARBA00022968"/>
    </source>
</evidence>
<evidence type="ECO:0000256" key="2">
    <source>
        <dbReference type="ARBA" id="ARBA00009559"/>
    </source>
</evidence>
<evidence type="ECO:0000256" key="8">
    <source>
        <dbReference type="ARBA" id="ARBA00023136"/>
    </source>
</evidence>
<dbReference type="Pfam" id="PF16317">
    <property type="entry name" value="Glyco_hydro_99"/>
    <property type="match status" value="1"/>
</dbReference>
<dbReference type="AlphaFoldDB" id="A0A914BQW8"/>
<dbReference type="Gene3D" id="3.20.20.80">
    <property type="entry name" value="Glycosidases"/>
    <property type="match status" value="1"/>
</dbReference>
<dbReference type="CDD" id="cd11574">
    <property type="entry name" value="GH99"/>
    <property type="match status" value="1"/>
</dbReference>
<keyword evidence="7" id="KW-0333">Golgi apparatus</keyword>
<evidence type="ECO:0000313" key="11">
    <source>
        <dbReference type="Proteomes" id="UP000887568"/>
    </source>
</evidence>
<evidence type="ECO:0000256" key="4">
    <source>
        <dbReference type="ARBA" id="ARBA00022801"/>
    </source>
</evidence>
<evidence type="ECO:0000313" key="10">
    <source>
        <dbReference type="EnsemblMetazoa" id="XP_038078046.1"/>
    </source>
</evidence>
<dbReference type="PROSITE" id="PS51257">
    <property type="entry name" value="PROKAR_LIPOPROTEIN"/>
    <property type="match status" value="1"/>
</dbReference>
<dbReference type="RefSeq" id="XP_038078046.1">
    <property type="nucleotide sequence ID" value="XM_038222118.1"/>
</dbReference>
<organism evidence="10 11">
    <name type="scientific">Patiria miniata</name>
    <name type="common">Bat star</name>
    <name type="synonym">Asterina miniata</name>
    <dbReference type="NCBI Taxonomy" id="46514"/>
    <lineage>
        <taxon>Eukaryota</taxon>
        <taxon>Metazoa</taxon>
        <taxon>Echinodermata</taxon>
        <taxon>Eleutherozoa</taxon>
        <taxon>Asterozoa</taxon>
        <taxon>Asteroidea</taxon>
        <taxon>Valvatacea</taxon>
        <taxon>Valvatida</taxon>
        <taxon>Asterinidae</taxon>
        <taxon>Patiria</taxon>
    </lineage>
</organism>
<dbReference type="Proteomes" id="UP000887568">
    <property type="component" value="Unplaced"/>
</dbReference>